<accession>A0A3G9JHI1</accession>
<dbReference type="Proteomes" id="UP000268059">
    <property type="component" value="Chromosome"/>
</dbReference>
<keyword evidence="3" id="KW-1185">Reference proteome</keyword>
<name>A0A3G9JHI1_9FIRM</name>
<dbReference type="InParanoid" id="A0A3G9JHI1"/>
<dbReference type="SUPFAM" id="SSF53067">
    <property type="entry name" value="Actin-like ATPase domain"/>
    <property type="match status" value="1"/>
</dbReference>
<sequence>MSILGIDVGGTTIKYAVCDREGHLSHKGKVKTPDHLEAFYDAITTIAHSCDDVAGIALSMPGAVASDEGVIYGASALPYIHGPNIKKDLENRLHTRVEIENDANCAALAEVWLGAAKETQDSCFIVCGTGVGGAVVKNRQIHKGKHLHGGEFGYMIADYDLEREDFTILSDTSTLHVCEKVAKELGVSPDTLDGKEIFDHLENPVYAKYVNAFYYRLAIAIYNLQYAYDPEMIVIGGGISARDDLEEQINKRLDTILKKVAIAKVRPVVRRCQYGNDANIIGAVYHYLSQKA</sequence>
<dbReference type="Gene3D" id="3.30.420.40">
    <property type="match status" value="2"/>
</dbReference>
<dbReference type="AlphaFoldDB" id="A0A3G9JHI1"/>
<protein>
    <submittedName>
        <fullName evidence="2">Transcriptional regulator</fullName>
    </submittedName>
</protein>
<dbReference type="PANTHER" id="PTHR18964">
    <property type="entry name" value="ROK (REPRESSOR, ORF, KINASE) FAMILY"/>
    <property type="match status" value="1"/>
</dbReference>
<comment type="similarity">
    <text evidence="1">Belongs to the ROK (NagC/XylR) family.</text>
</comment>
<dbReference type="RefSeq" id="WP_231999809.1">
    <property type="nucleotide sequence ID" value="NZ_AP019309.1"/>
</dbReference>
<gene>
    <name evidence="2" type="ORF">SG0102_27490</name>
</gene>
<evidence type="ECO:0000313" key="2">
    <source>
        <dbReference type="EMBL" id="BBH27815.1"/>
    </source>
</evidence>
<evidence type="ECO:0000256" key="1">
    <source>
        <dbReference type="ARBA" id="ARBA00006479"/>
    </source>
</evidence>
<proteinExistence type="inferred from homology"/>
<dbReference type="InterPro" id="IPR000600">
    <property type="entry name" value="ROK"/>
</dbReference>
<dbReference type="InterPro" id="IPR043129">
    <property type="entry name" value="ATPase_NBD"/>
</dbReference>
<dbReference type="Pfam" id="PF00480">
    <property type="entry name" value="ROK"/>
    <property type="match status" value="1"/>
</dbReference>
<dbReference type="PANTHER" id="PTHR18964:SF170">
    <property type="entry name" value="SUGAR KINASE"/>
    <property type="match status" value="1"/>
</dbReference>
<organism evidence="2 3">
    <name type="scientific">Intestinibaculum porci</name>
    <dbReference type="NCBI Taxonomy" id="2487118"/>
    <lineage>
        <taxon>Bacteria</taxon>
        <taxon>Bacillati</taxon>
        <taxon>Bacillota</taxon>
        <taxon>Erysipelotrichia</taxon>
        <taxon>Erysipelotrichales</taxon>
        <taxon>Erysipelotrichaceae</taxon>
        <taxon>Intestinibaculum</taxon>
    </lineage>
</organism>
<dbReference type="CDD" id="cd24152">
    <property type="entry name" value="ASKHA_NBD_ROK-like"/>
    <property type="match status" value="1"/>
</dbReference>
<dbReference type="KEGG" id="ebm:SG0102_27490"/>
<evidence type="ECO:0000313" key="3">
    <source>
        <dbReference type="Proteomes" id="UP000268059"/>
    </source>
</evidence>
<dbReference type="EMBL" id="AP019309">
    <property type="protein sequence ID" value="BBH27815.1"/>
    <property type="molecule type" value="Genomic_DNA"/>
</dbReference>
<reference evidence="2 3" key="1">
    <citation type="submission" date="2018-11" db="EMBL/GenBank/DDBJ databases">
        <title>Novel Erysipelotrichaceae bacterium isolated from small intestine of a swine.</title>
        <authorList>
            <person name="Kim J.S."/>
            <person name="Choe H."/>
            <person name="Lee Y.R."/>
            <person name="Kim K.M."/>
            <person name="Park D.S."/>
        </authorList>
    </citation>
    <scope>NUCLEOTIDE SEQUENCE [LARGE SCALE GENOMIC DNA]</scope>
    <source>
        <strain evidence="2 3">SG0102</strain>
    </source>
</reference>